<sequence length="164" mass="19459">MSSKNYGKNTCGTPPYVSKIRFENKIKKRKPPKICSDCKETSDSVKLFSNKVNKLEEVIDNFYKNPIKKNKNNQFSIFNAKFTLNNVPCELEYDLSKFSLDNLHKLVIFTTQHCNNNNKYSSSIENIDINNHFRYFPHKHKFYALIKIYYIKKFTMINLWLVHS</sequence>
<protein>
    <submittedName>
        <fullName evidence="1">Uncharacterized protein</fullName>
    </submittedName>
</protein>
<dbReference type="EMBL" id="AUPC02000173">
    <property type="protein sequence ID" value="POG67298.1"/>
    <property type="molecule type" value="Genomic_DNA"/>
</dbReference>
<evidence type="ECO:0000313" key="1">
    <source>
        <dbReference type="EMBL" id="POG67298.1"/>
    </source>
</evidence>
<keyword evidence="2" id="KW-1185">Reference proteome</keyword>
<gene>
    <name evidence="1" type="ORF">GLOIN_2v1648631</name>
</gene>
<dbReference type="VEuPathDB" id="FungiDB:RhiirFUN_025446"/>
<accession>A0A2P4PPG9</accession>
<feature type="non-terminal residue" evidence="1">
    <location>
        <position position="164"/>
    </location>
</feature>
<dbReference type="AlphaFoldDB" id="A0A2P4PPG9"/>
<comment type="caution">
    <text evidence="1">The sequence shown here is derived from an EMBL/GenBank/DDBJ whole genome shotgun (WGS) entry which is preliminary data.</text>
</comment>
<evidence type="ECO:0000313" key="2">
    <source>
        <dbReference type="Proteomes" id="UP000018888"/>
    </source>
</evidence>
<reference evidence="1 2" key="2">
    <citation type="journal article" date="2018" name="New Phytol.">
        <title>High intraspecific genome diversity in the model arbuscular mycorrhizal symbiont Rhizophagus irregularis.</title>
        <authorList>
            <person name="Chen E.C.H."/>
            <person name="Morin E."/>
            <person name="Beaudet D."/>
            <person name="Noel J."/>
            <person name="Yildirir G."/>
            <person name="Ndikumana S."/>
            <person name="Charron P."/>
            <person name="St-Onge C."/>
            <person name="Giorgi J."/>
            <person name="Kruger M."/>
            <person name="Marton T."/>
            <person name="Ropars J."/>
            <person name="Grigoriev I.V."/>
            <person name="Hainaut M."/>
            <person name="Henrissat B."/>
            <person name="Roux C."/>
            <person name="Martin F."/>
            <person name="Corradi N."/>
        </authorList>
    </citation>
    <scope>NUCLEOTIDE SEQUENCE [LARGE SCALE GENOMIC DNA]</scope>
    <source>
        <strain evidence="1 2">DAOM 197198</strain>
    </source>
</reference>
<proteinExistence type="predicted"/>
<organism evidence="1 2">
    <name type="scientific">Rhizophagus irregularis (strain DAOM 181602 / DAOM 197198 / MUCL 43194)</name>
    <name type="common">Arbuscular mycorrhizal fungus</name>
    <name type="synonym">Glomus intraradices</name>
    <dbReference type="NCBI Taxonomy" id="747089"/>
    <lineage>
        <taxon>Eukaryota</taxon>
        <taxon>Fungi</taxon>
        <taxon>Fungi incertae sedis</taxon>
        <taxon>Mucoromycota</taxon>
        <taxon>Glomeromycotina</taxon>
        <taxon>Glomeromycetes</taxon>
        <taxon>Glomerales</taxon>
        <taxon>Glomeraceae</taxon>
        <taxon>Rhizophagus</taxon>
    </lineage>
</organism>
<dbReference type="Proteomes" id="UP000018888">
    <property type="component" value="Unassembled WGS sequence"/>
</dbReference>
<name>A0A2P4PPG9_RHIID</name>
<reference evidence="1 2" key="1">
    <citation type="journal article" date="2013" name="Proc. Natl. Acad. Sci. U.S.A.">
        <title>Genome of an arbuscular mycorrhizal fungus provides insight into the oldest plant symbiosis.</title>
        <authorList>
            <person name="Tisserant E."/>
            <person name="Malbreil M."/>
            <person name="Kuo A."/>
            <person name="Kohler A."/>
            <person name="Symeonidi A."/>
            <person name="Balestrini R."/>
            <person name="Charron P."/>
            <person name="Duensing N."/>
            <person name="Frei Dit Frey N."/>
            <person name="Gianinazzi-Pearson V."/>
            <person name="Gilbert L.B."/>
            <person name="Handa Y."/>
            <person name="Herr J.R."/>
            <person name="Hijri M."/>
            <person name="Koul R."/>
            <person name="Kawaguchi M."/>
            <person name="Krajinski F."/>
            <person name="Lammers P.J."/>
            <person name="Masclaux F.G."/>
            <person name="Murat C."/>
            <person name="Morin E."/>
            <person name="Ndikumana S."/>
            <person name="Pagni M."/>
            <person name="Petitpierre D."/>
            <person name="Requena N."/>
            <person name="Rosikiewicz P."/>
            <person name="Riley R."/>
            <person name="Saito K."/>
            <person name="San Clemente H."/>
            <person name="Shapiro H."/>
            <person name="van Tuinen D."/>
            <person name="Becard G."/>
            <person name="Bonfante P."/>
            <person name="Paszkowski U."/>
            <person name="Shachar-Hill Y.Y."/>
            <person name="Tuskan G.A."/>
            <person name="Young P.W."/>
            <person name="Sanders I.R."/>
            <person name="Henrissat B."/>
            <person name="Rensing S.A."/>
            <person name="Grigoriev I.V."/>
            <person name="Corradi N."/>
            <person name="Roux C."/>
            <person name="Martin F."/>
        </authorList>
    </citation>
    <scope>NUCLEOTIDE SEQUENCE [LARGE SCALE GENOMIC DNA]</scope>
    <source>
        <strain evidence="1 2">DAOM 197198</strain>
    </source>
</reference>